<reference evidence="1 2" key="1">
    <citation type="submission" date="2019-08" db="EMBL/GenBank/DDBJ databases">
        <title>In-depth cultivation of the pig gut microbiome towards novel bacterial diversity and tailored functional studies.</title>
        <authorList>
            <person name="Wylensek D."/>
            <person name="Hitch T.C.A."/>
            <person name="Clavel T."/>
        </authorList>
    </citation>
    <scope>NUCLEOTIDE SEQUENCE [LARGE SCALE GENOMIC DNA]</scope>
    <source>
        <strain evidence="1 2">WCA-389-WT-23D1</strain>
    </source>
</reference>
<accession>A0A7X2TBU9</accession>
<organism evidence="1 2">
    <name type="scientific">Clostridium porci</name>
    <dbReference type="NCBI Taxonomy" id="2605778"/>
    <lineage>
        <taxon>Bacteria</taxon>
        <taxon>Bacillati</taxon>
        <taxon>Bacillota</taxon>
        <taxon>Clostridia</taxon>
        <taxon>Eubacteriales</taxon>
        <taxon>Clostridiaceae</taxon>
        <taxon>Clostridium</taxon>
    </lineage>
</organism>
<protein>
    <submittedName>
        <fullName evidence="1">Uncharacterized protein</fullName>
    </submittedName>
</protein>
<dbReference type="Proteomes" id="UP000429958">
    <property type="component" value="Unassembled WGS sequence"/>
</dbReference>
<dbReference type="AlphaFoldDB" id="A0A7X2TBU9"/>
<evidence type="ECO:0000313" key="1">
    <source>
        <dbReference type="EMBL" id="MSS35453.1"/>
    </source>
</evidence>
<sequence>MQFLRPFAPEPFVRKGNIMKKRTILTMVLAAAISTAACSAMGKSGEKLPAENSVMIDKGGNVSWASVEPYDSSDGTEEELKTWAENKIAAFNSSLGKPAQAVNSSGSERLPVAIGSVAVGNGTATLITEYDTPSRLVEFAGEIGDYNVPFTALEVGRVASAGQSFEGITFKDEKGNTVDAQTVRAGNEKLAVKAEGQGIIKTENAILYISDGCTLQDSKTVQTAQEGTSYIVLK</sequence>
<gene>
    <name evidence="1" type="ORF">FYJ39_02355</name>
</gene>
<keyword evidence="2" id="KW-1185">Reference proteome</keyword>
<proteinExistence type="predicted"/>
<comment type="caution">
    <text evidence="1">The sequence shown here is derived from an EMBL/GenBank/DDBJ whole genome shotgun (WGS) entry which is preliminary data.</text>
</comment>
<evidence type="ECO:0000313" key="2">
    <source>
        <dbReference type="Proteomes" id="UP000429958"/>
    </source>
</evidence>
<dbReference type="EMBL" id="VUMD01000002">
    <property type="protein sequence ID" value="MSS35453.1"/>
    <property type="molecule type" value="Genomic_DNA"/>
</dbReference>
<name>A0A7X2TBU9_9CLOT</name>